<dbReference type="AlphaFoldDB" id="A0A8S4SNC6"/>
<name>A0A8S4SNC6_9NEOP</name>
<evidence type="ECO:0000313" key="3">
    <source>
        <dbReference type="Proteomes" id="UP000838756"/>
    </source>
</evidence>
<comment type="caution">
    <text evidence="2">The sequence shown here is derived from an EMBL/GenBank/DDBJ whole genome shotgun (WGS) entry which is preliminary data.</text>
</comment>
<protein>
    <submittedName>
        <fullName evidence="2">Jg19203 protein</fullName>
    </submittedName>
</protein>
<dbReference type="EMBL" id="CAKXAJ010026503">
    <property type="protein sequence ID" value="CAH2269247.1"/>
    <property type="molecule type" value="Genomic_DNA"/>
</dbReference>
<organism evidence="2 3">
    <name type="scientific">Pararge aegeria aegeria</name>
    <dbReference type="NCBI Taxonomy" id="348720"/>
    <lineage>
        <taxon>Eukaryota</taxon>
        <taxon>Metazoa</taxon>
        <taxon>Ecdysozoa</taxon>
        <taxon>Arthropoda</taxon>
        <taxon>Hexapoda</taxon>
        <taxon>Insecta</taxon>
        <taxon>Pterygota</taxon>
        <taxon>Neoptera</taxon>
        <taxon>Endopterygota</taxon>
        <taxon>Lepidoptera</taxon>
        <taxon>Glossata</taxon>
        <taxon>Ditrysia</taxon>
        <taxon>Papilionoidea</taxon>
        <taxon>Nymphalidae</taxon>
        <taxon>Satyrinae</taxon>
        <taxon>Satyrini</taxon>
        <taxon>Parargina</taxon>
        <taxon>Pararge</taxon>
    </lineage>
</organism>
<feature type="region of interest" description="Disordered" evidence="1">
    <location>
        <begin position="1"/>
        <end position="20"/>
    </location>
</feature>
<evidence type="ECO:0000256" key="1">
    <source>
        <dbReference type="SAM" id="MobiDB-lite"/>
    </source>
</evidence>
<accession>A0A8S4SNC6</accession>
<proteinExistence type="predicted"/>
<gene>
    <name evidence="2" type="primary">jg19203</name>
    <name evidence="2" type="ORF">PAEG_LOCUS27514</name>
</gene>
<feature type="compositionally biased region" description="Basic and acidic residues" evidence="1">
    <location>
        <begin position="1"/>
        <end position="14"/>
    </location>
</feature>
<reference evidence="2" key="1">
    <citation type="submission" date="2022-03" db="EMBL/GenBank/DDBJ databases">
        <authorList>
            <person name="Lindestad O."/>
        </authorList>
    </citation>
    <scope>NUCLEOTIDE SEQUENCE</scope>
</reference>
<evidence type="ECO:0000313" key="2">
    <source>
        <dbReference type="EMBL" id="CAH2269247.1"/>
    </source>
</evidence>
<dbReference type="Proteomes" id="UP000838756">
    <property type="component" value="Unassembled WGS sequence"/>
</dbReference>
<keyword evidence="3" id="KW-1185">Reference proteome</keyword>
<sequence length="85" mass="9427">MRWAGDKSPRRKDFGVASGQSGGALTVHFFILHVAPGRRQFFVTQTTGPNSEASEFWAAFFCCVLKGWFLGDPEAYKLALKVVTE</sequence>